<protein>
    <submittedName>
        <fullName evidence="1">Uncharacterized protein</fullName>
    </submittedName>
</protein>
<dbReference type="Gene3D" id="3.40.50.450">
    <property type="match status" value="1"/>
</dbReference>
<reference evidence="1" key="1">
    <citation type="journal article" date="2015" name="Nature">
        <title>Complex archaea that bridge the gap between prokaryotes and eukaryotes.</title>
        <authorList>
            <person name="Spang A."/>
            <person name="Saw J.H."/>
            <person name="Jorgensen S.L."/>
            <person name="Zaremba-Niedzwiedzka K."/>
            <person name="Martijn J."/>
            <person name="Lind A.E."/>
            <person name="van Eijk R."/>
            <person name="Schleper C."/>
            <person name="Guy L."/>
            <person name="Ettema T.J."/>
        </authorList>
    </citation>
    <scope>NUCLEOTIDE SEQUENCE</scope>
</reference>
<evidence type="ECO:0000313" key="1">
    <source>
        <dbReference type="EMBL" id="KKM72530.1"/>
    </source>
</evidence>
<name>A0A0F9M7A4_9ZZZZ</name>
<comment type="caution">
    <text evidence="1">The sequence shown here is derived from an EMBL/GenBank/DDBJ whole genome shotgun (WGS) entry which is preliminary data.</text>
</comment>
<sequence>MKDYLIFYKNNGVIRNFVLEDITYVSNEWNIGEPDSLIFHKITGTTYTHDKDRIIKLYTIQYAGDEVILKHINVTKQPDVRLKCYFAHSWRSKNDPDKFRIISALNSSRVDVIDPFEGEDKICAEYGEKDYYPGRNYKLGRAIWIKDLAQIREADIFLMWINSKKQGSEMGVSYELAYAFSLGKHIQIISDLRHPYMAYVLCDGNRQYDTIEDFENSRRIRWK</sequence>
<dbReference type="Pfam" id="PF05014">
    <property type="entry name" value="Nuc_deoxyrib_tr"/>
    <property type="match status" value="1"/>
</dbReference>
<dbReference type="InterPro" id="IPR007710">
    <property type="entry name" value="Nucleoside_deoxyribTrfase"/>
</dbReference>
<dbReference type="AlphaFoldDB" id="A0A0F9M7A4"/>
<proteinExistence type="predicted"/>
<dbReference type="EMBL" id="LAZR01009451">
    <property type="protein sequence ID" value="KKM72530.1"/>
    <property type="molecule type" value="Genomic_DNA"/>
</dbReference>
<accession>A0A0F9M7A4</accession>
<dbReference type="SUPFAM" id="SSF52309">
    <property type="entry name" value="N-(deoxy)ribosyltransferase-like"/>
    <property type="match status" value="1"/>
</dbReference>
<gene>
    <name evidence="1" type="ORF">LCGC14_1419550</name>
</gene>
<organism evidence="1">
    <name type="scientific">marine sediment metagenome</name>
    <dbReference type="NCBI Taxonomy" id="412755"/>
    <lineage>
        <taxon>unclassified sequences</taxon>
        <taxon>metagenomes</taxon>
        <taxon>ecological metagenomes</taxon>
    </lineage>
</organism>